<feature type="compositionally biased region" description="Low complexity" evidence="5">
    <location>
        <begin position="266"/>
        <end position="284"/>
    </location>
</feature>
<keyword evidence="1" id="KW-0808">Transferase</keyword>
<dbReference type="EMBL" id="JBFALK010000043">
    <property type="protein sequence ID" value="MEV0975097.1"/>
    <property type="molecule type" value="Genomic_DNA"/>
</dbReference>
<dbReference type="Pfam" id="PF00069">
    <property type="entry name" value="Pkinase"/>
    <property type="match status" value="1"/>
</dbReference>
<name>A0ABV3GUB4_MICGL</name>
<comment type="caution">
    <text evidence="7">The sequence shown here is derived from an EMBL/GenBank/DDBJ whole genome shotgun (WGS) entry which is preliminary data.</text>
</comment>
<dbReference type="PROSITE" id="PS50011">
    <property type="entry name" value="PROTEIN_KINASE_DOM"/>
    <property type="match status" value="1"/>
</dbReference>
<feature type="region of interest" description="Disordered" evidence="5">
    <location>
        <begin position="265"/>
        <end position="284"/>
    </location>
</feature>
<protein>
    <submittedName>
        <fullName evidence="7">Protein kinase</fullName>
    </submittedName>
</protein>
<dbReference type="InterPro" id="IPR011009">
    <property type="entry name" value="Kinase-like_dom_sf"/>
</dbReference>
<keyword evidence="3 7" id="KW-0418">Kinase</keyword>
<dbReference type="InterPro" id="IPR008271">
    <property type="entry name" value="Ser/Thr_kinase_AS"/>
</dbReference>
<keyword evidence="2" id="KW-0547">Nucleotide-binding</keyword>
<dbReference type="Proteomes" id="UP001551675">
    <property type="component" value="Unassembled WGS sequence"/>
</dbReference>
<dbReference type="Gene3D" id="1.10.510.10">
    <property type="entry name" value="Transferase(Phosphotransferase) domain 1"/>
    <property type="match status" value="1"/>
</dbReference>
<dbReference type="SUPFAM" id="SSF56112">
    <property type="entry name" value="Protein kinase-like (PK-like)"/>
    <property type="match status" value="1"/>
</dbReference>
<dbReference type="InterPro" id="IPR000719">
    <property type="entry name" value="Prot_kinase_dom"/>
</dbReference>
<dbReference type="Gene3D" id="3.30.200.20">
    <property type="entry name" value="Phosphorylase Kinase, domain 1"/>
    <property type="match status" value="1"/>
</dbReference>
<sequence>MSQPLLPDDPREVGGYSLEGRLGAGGQGVVYLGRAADGTAVAVKVLHQDWADDETRKRLVREITAARRVAPFCVAQVLDADVDADRPYVVSEYVEGPSLQQAGARSGSALHRLAVTTATALAAVHQAGVVHRDFKPANVLLGADGPRVIDFGIARHLDSATKSGGLVGTPAYMSPEQIAGAQAGPASDVFAWGCVIVFAATGRPPFGDDSVPAVINRVMSREPDLGDLAEPLRSIVADALRKDPAERPSILDIQMRLLGRPVETESPAAPVAPMSPVSTPHVHTPPAHVPPPGSSMGGVPAPGHGPYVPVSGTFASGGTVGAAPSAGAPTQPSRYGSRRRGALLTGTGAATLAVAVVAGVLVWQGAGTGESGQPVDRTQQTTGPDTTQRETAQPETTRPTTVPVTTSPFPTPAPRAASRFPAAYVGVWRGRVNYDPGAYDRLVVTIRKGGRTATDQHLDSRCTGTSRLVKITDSIAHLKRMTMRGNCPRNGEIYLTLNEDGTLGFEYAGHGENKWTRDEPWFMHATLKRDR</sequence>
<keyword evidence="4" id="KW-0067">ATP-binding</keyword>
<dbReference type="PANTHER" id="PTHR43289">
    <property type="entry name" value="MITOGEN-ACTIVATED PROTEIN KINASE KINASE KINASE 20-RELATED"/>
    <property type="match status" value="1"/>
</dbReference>
<keyword evidence="8" id="KW-1185">Reference proteome</keyword>
<evidence type="ECO:0000259" key="6">
    <source>
        <dbReference type="PROSITE" id="PS50011"/>
    </source>
</evidence>
<accession>A0ABV3GUB4</accession>
<evidence type="ECO:0000313" key="7">
    <source>
        <dbReference type="EMBL" id="MEV0975097.1"/>
    </source>
</evidence>
<proteinExistence type="predicted"/>
<feature type="region of interest" description="Disordered" evidence="5">
    <location>
        <begin position="367"/>
        <end position="416"/>
    </location>
</feature>
<evidence type="ECO:0000256" key="5">
    <source>
        <dbReference type="SAM" id="MobiDB-lite"/>
    </source>
</evidence>
<feature type="compositionally biased region" description="Low complexity" evidence="5">
    <location>
        <begin position="394"/>
        <end position="416"/>
    </location>
</feature>
<feature type="compositionally biased region" description="Polar residues" evidence="5">
    <location>
        <begin position="376"/>
        <end position="393"/>
    </location>
</feature>
<evidence type="ECO:0000256" key="2">
    <source>
        <dbReference type="ARBA" id="ARBA00022741"/>
    </source>
</evidence>
<dbReference type="RefSeq" id="WP_358142437.1">
    <property type="nucleotide sequence ID" value="NZ_JBFALK010000043.1"/>
</dbReference>
<dbReference type="PANTHER" id="PTHR43289:SF34">
    <property type="entry name" value="SERINE_THREONINE-PROTEIN KINASE YBDM-RELATED"/>
    <property type="match status" value="1"/>
</dbReference>
<feature type="domain" description="Protein kinase" evidence="6">
    <location>
        <begin position="16"/>
        <end position="258"/>
    </location>
</feature>
<dbReference type="GO" id="GO:0016301">
    <property type="term" value="F:kinase activity"/>
    <property type="evidence" value="ECO:0007669"/>
    <property type="project" value="UniProtKB-KW"/>
</dbReference>
<evidence type="ECO:0000313" key="8">
    <source>
        <dbReference type="Proteomes" id="UP001551675"/>
    </source>
</evidence>
<evidence type="ECO:0000256" key="4">
    <source>
        <dbReference type="ARBA" id="ARBA00022840"/>
    </source>
</evidence>
<evidence type="ECO:0000256" key="1">
    <source>
        <dbReference type="ARBA" id="ARBA00022679"/>
    </source>
</evidence>
<organism evidence="7 8">
    <name type="scientific">Microtetraspora glauca</name>
    <dbReference type="NCBI Taxonomy" id="1996"/>
    <lineage>
        <taxon>Bacteria</taxon>
        <taxon>Bacillati</taxon>
        <taxon>Actinomycetota</taxon>
        <taxon>Actinomycetes</taxon>
        <taxon>Streptosporangiales</taxon>
        <taxon>Streptosporangiaceae</taxon>
        <taxon>Microtetraspora</taxon>
    </lineage>
</organism>
<reference evidence="7 8" key="1">
    <citation type="submission" date="2024-06" db="EMBL/GenBank/DDBJ databases">
        <title>The Natural Products Discovery Center: Release of the First 8490 Sequenced Strains for Exploring Actinobacteria Biosynthetic Diversity.</title>
        <authorList>
            <person name="Kalkreuter E."/>
            <person name="Kautsar S.A."/>
            <person name="Yang D."/>
            <person name="Bader C.D."/>
            <person name="Teijaro C.N."/>
            <person name="Fluegel L."/>
            <person name="Davis C.M."/>
            <person name="Simpson J.R."/>
            <person name="Lauterbach L."/>
            <person name="Steele A.D."/>
            <person name="Gui C."/>
            <person name="Meng S."/>
            <person name="Li G."/>
            <person name="Viehrig K."/>
            <person name="Ye F."/>
            <person name="Su P."/>
            <person name="Kiefer A.F."/>
            <person name="Nichols A."/>
            <person name="Cepeda A.J."/>
            <person name="Yan W."/>
            <person name="Fan B."/>
            <person name="Jiang Y."/>
            <person name="Adhikari A."/>
            <person name="Zheng C.-J."/>
            <person name="Schuster L."/>
            <person name="Cowan T.M."/>
            <person name="Smanski M.J."/>
            <person name="Chevrette M.G."/>
            <person name="De Carvalho L.P.S."/>
            <person name="Shen B."/>
        </authorList>
    </citation>
    <scope>NUCLEOTIDE SEQUENCE [LARGE SCALE GENOMIC DNA]</scope>
    <source>
        <strain evidence="7 8">NPDC050100</strain>
    </source>
</reference>
<evidence type="ECO:0000256" key="3">
    <source>
        <dbReference type="ARBA" id="ARBA00022777"/>
    </source>
</evidence>
<dbReference type="PROSITE" id="PS00108">
    <property type="entry name" value="PROTEIN_KINASE_ST"/>
    <property type="match status" value="1"/>
</dbReference>
<dbReference type="CDD" id="cd14014">
    <property type="entry name" value="STKc_PknB_like"/>
    <property type="match status" value="1"/>
</dbReference>
<gene>
    <name evidence="7" type="ORF">AB0I59_41455</name>
</gene>